<organism evidence="3 4">
    <name type="scientific">Dendroctonus ponderosae</name>
    <name type="common">Mountain pine beetle</name>
    <dbReference type="NCBI Taxonomy" id="77166"/>
    <lineage>
        <taxon>Eukaryota</taxon>
        <taxon>Metazoa</taxon>
        <taxon>Ecdysozoa</taxon>
        <taxon>Arthropoda</taxon>
        <taxon>Hexapoda</taxon>
        <taxon>Insecta</taxon>
        <taxon>Pterygota</taxon>
        <taxon>Neoptera</taxon>
        <taxon>Endopterygota</taxon>
        <taxon>Coleoptera</taxon>
        <taxon>Polyphaga</taxon>
        <taxon>Cucujiformia</taxon>
        <taxon>Curculionidae</taxon>
        <taxon>Scolytinae</taxon>
        <taxon>Dendroctonus</taxon>
    </lineage>
</organism>
<evidence type="ECO:0008006" key="5">
    <source>
        <dbReference type="Google" id="ProtNLM"/>
    </source>
</evidence>
<protein>
    <recommendedName>
        <fullName evidence="5">CX domain-containing protein</fullName>
    </recommendedName>
</protein>
<evidence type="ECO:0000256" key="1">
    <source>
        <dbReference type="SAM" id="MobiDB-lite"/>
    </source>
</evidence>
<evidence type="ECO:0000256" key="2">
    <source>
        <dbReference type="SAM" id="Phobius"/>
    </source>
</evidence>
<dbReference type="Proteomes" id="UP000019118">
    <property type="component" value="Unassembled WGS sequence"/>
</dbReference>
<keyword evidence="2" id="KW-1133">Transmembrane helix</keyword>
<sequence>MLIPIRGSTRNKSLNVPALFCSRNGAPVSVSFFPVGMFLPLHPNQSAWNLPRFSAPPRVGDLKFCPLWGKRWAPNYTNVIKYPCFVQDVCCDEGCCAPRPAKYYDSWCFWMILLGIVLGCYLLCWYCKRVEKRRQRAGTPPQLRAASVDRLLETLILHYRRRQNGAPAPNVDQFKEAPPDYAAALGMPKPRNGADQEVPSYEQATSA</sequence>
<dbReference type="EnsemblMetazoa" id="XM_019908127.1">
    <property type="protein sequence ID" value="XP_019763686.1"/>
    <property type="gene ID" value="LOC109540005"/>
</dbReference>
<keyword evidence="2" id="KW-0812">Transmembrane</keyword>
<feature type="transmembrane region" description="Helical" evidence="2">
    <location>
        <begin position="109"/>
        <end position="127"/>
    </location>
</feature>
<evidence type="ECO:0000313" key="3">
    <source>
        <dbReference type="EnsemblMetazoa" id="XP_019763686.1"/>
    </source>
</evidence>
<reference evidence="3" key="2">
    <citation type="submission" date="2024-08" db="UniProtKB">
        <authorList>
            <consortium name="EnsemblMetazoa"/>
        </authorList>
    </citation>
    <scope>IDENTIFICATION</scope>
</reference>
<proteinExistence type="predicted"/>
<keyword evidence="4" id="KW-1185">Reference proteome</keyword>
<dbReference type="AlphaFoldDB" id="A0AAR5PSB0"/>
<name>A0AAR5PSB0_DENPD</name>
<feature type="region of interest" description="Disordered" evidence="1">
    <location>
        <begin position="181"/>
        <end position="207"/>
    </location>
</feature>
<reference evidence="4" key="1">
    <citation type="journal article" date="2013" name="Genome Biol.">
        <title>Draft genome of the mountain pine beetle, Dendroctonus ponderosae Hopkins, a major forest pest.</title>
        <authorList>
            <person name="Keeling C.I."/>
            <person name="Yuen M.M."/>
            <person name="Liao N.Y."/>
            <person name="Docking T.R."/>
            <person name="Chan S.K."/>
            <person name="Taylor G.A."/>
            <person name="Palmquist D.L."/>
            <person name="Jackman S.D."/>
            <person name="Nguyen A."/>
            <person name="Li M."/>
            <person name="Henderson H."/>
            <person name="Janes J.K."/>
            <person name="Zhao Y."/>
            <person name="Pandoh P."/>
            <person name="Moore R."/>
            <person name="Sperling F.A."/>
            <person name="Huber D.P."/>
            <person name="Birol I."/>
            <person name="Jones S.J."/>
            <person name="Bohlmann J."/>
        </authorList>
    </citation>
    <scope>NUCLEOTIDE SEQUENCE</scope>
</reference>
<keyword evidence="2" id="KW-0472">Membrane</keyword>
<accession>A0AAR5PSB0</accession>
<evidence type="ECO:0000313" key="4">
    <source>
        <dbReference type="Proteomes" id="UP000019118"/>
    </source>
</evidence>